<feature type="chain" id="PRO_5046806868" evidence="5">
    <location>
        <begin position="24"/>
        <end position="347"/>
    </location>
</feature>
<proteinExistence type="inferred from homology"/>
<evidence type="ECO:0000256" key="3">
    <source>
        <dbReference type="ARBA" id="ARBA00022448"/>
    </source>
</evidence>
<dbReference type="PANTHER" id="PTHR30532:SF28">
    <property type="entry name" value="PETROBACTIN-BINDING PROTEIN YCLQ"/>
    <property type="match status" value="1"/>
</dbReference>
<dbReference type="PANTHER" id="PTHR30532">
    <property type="entry name" value="IRON III DICITRATE-BINDING PERIPLASMIC PROTEIN"/>
    <property type="match status" value="1"/>
</dbReference>
<accession>A0ABP8E260</accession>
<dbReference type="PROSITE" id="PS51257">
    <property type="entry name" value="PROKAR_LIPOPROTEIN"/>
    <property type="match status" value="1"/>
</dbReference>
<evidence type="ECO:0000256" key="4">
    <source>
        <dbReference type="ARBA" id="ARBA00022729"/>
    </source>
</evidence>
<dbReference type="InterPro" id="IPR051313">
    <property type="entry name" value="Bact_iron-sidero_bind"/>
</dbReference>
<dbReference type="SUPFAM" id="SSF53807">
    <property type="entry name" value="Helical backbone' metal receptor"/>
    <property type="match status" value="1"/>
</dbReference>
<dbReference type="RefSeq" id="WP_344795395.1">
    <property type="nucleotide sequence ID" value="NZ_BAABAU010000001.1"/>
</dbReference>
<comment type="subcellular location">
    <subcellularLocation>
        <location evidence="1">Cell envelope</location>
    </subcellularLocation>
</comment>
<evidence type="ECO:0000256" key="1">
    <source>
        <dbReference type="ARBA" id="ARBA00004196"/>
    </source>
</evidence>
<dbReference type="PROSITE" id="PS50983">
    <property type="entry name" value="FE_B12_PBP"/>
    <property type="match status" value="1"/>
</dbReference>
<dbReference type="EMBL" id="BAABAU010000001">
    <property type="protein sequence ID" value="GAA4266299.1"/>
    <property type="molecule type" value="Genomic_DNA"/>
</dbReference>
<dbReference type="Proteomes" id="UP001501594">
    <property type="component" value="Unassembled WGS sequence"/>
</dbReference>
<reference evidence="8" key="1">
    <citation type="journal article" date="2019" name="Int. J. Syst. Evol. Microbiol.">
        <title>The Global Catalogue of Microorganisms (GCM) 10K type strain sequencing project: providing services to taxonomists for standard genome sequencing and annotation.</title>
        <authorList>
            <consortium name="The Broad Institute Genomics Platform"/>
            <consortium name="The Broad Institute Genome Sequencing Center for Infectious Disease"/>
            <person name="Wu L."/>
            <person name="Ma J."/>
        </authorList>
    </citation>
    <scope>NUCLEOTIDE SEQUENCE [LARGE SCALE GENOMIC DNA]</scope>
    <source>
        <strain evidence="8">JCM 17442</strain>
    </source>
</reference>
<protein>
    <submittedName>
        <fullName evidence="7">Iron-siderophore ABC transporter substrate-binding protein</fullName>
    </submittedName>
</protein>
<keyword evidence="8" id="KW-1185">Reference proteome</keyword>
<keyword evidence="3" id="KW-0813">Transport</keyword>
<dbReference type="Gene3D" id="3.40.50.1980">
    <property type="entry name" value="Nitrogenase molybdenum iron protein domain"/>
    <property type="match status" value="2"/>
</dbReference>
<evidence type="ECO:0000313" key="8">
    <source>
        <dbReference type="Proteomes" id="UP001501594"/>
    </source>
</evidence>
<dbReference type="Pfam" id="PF01497">
    <property type="entry name" value="Peripla_BP_2"/>
    <property type="match status" value="1"/>
</dbReference>
<organism evidence="7 8">
    <name type="scientific">Frondihabitans peucedani</name>
    <dbReference type="NCBI Taxonomy" id="598626"/>
    <lineage>
        <taxon>Bacteria</taxon>
        <taxon>Bacillati</taxon>
        <taxon>Actinomycetota</taxon>
        <taxon>Actinomycetes</taxon>
        <taxon>Micrococcales</taxon>
        <taxon>Microbacteriaceae</taxon>
        <taxon>Frondihabitans</taxon>
    </lineage>
</organism>
<evidence type="ECO:0000256" key="2">
    <source>
        <dbReference type="ARBA" id="ARBA00008814"/>
    </source>
</evidence>
<feature type="domain" description="Fe/B12 periplasmic-binding" evidence="6">
    <location>
        <begin position="67"/>
        <end position="343"/>
    </location>
</feature>
<sequence length="347" mass="36365">MFRRPLRRAAALAVAAGLALSLAACSTSGTPSSSSSDGAKSSSDSAAYPVTIKSALGSATITSKPKRVVTIGWGSADTVVALGTTPVGIEEVTWGGDSHKDYPWVTKAIQKRGDALPKTFAVYPDIDMTALAELNPDVIVAPQSGITAAQYKTLSALAPTVAYPGTAWGTPWDTQIETIGKVLGESAKATTLVGDMKAKLAKTAAANPEFKGLTFSYVYTAEPGSLSIYQKGDPRVDIITGLGLKEDPTLAALPKSTGTFVSTIGLEKADLLKNTDVVFTWFNDEANQKQIEKQKLFSSIPAVERGSYVPNANQQLAMASTVITPLSLPYALDRYVGMIKKAAANVG</sequence>
<feature type="signal peptide" evidence="5">
    <location>
        <begin position="1"/>
        <end position="23"/>
    </location>
</feature>
<name>A0ABP8E260_9MICO</name>
<gene>
    <name evidence="7" type="ORF">GCM10022256_19110</name>
</gene>
<evidence type="ECO:0000313" key="7">
    <source>
        <dbReference type="EMBL" id="GAA4266299.1"/>
    </source>
</evidence>
<evidence type="ECO:0000256" key="5">
    <source>
        <dbReference type="SAM" id="SignalP"/>
    </source>
</evidence>
<evidence type="ECO:0000259" key="6">
    <source>
        <dbReference type="PROSITE" id="PS50983"/>
    </source>
</evidence>
<keyword evidence="4 5" id="KW-0732">Signal</keyword>
<comment type="caution">
    <text evidence="7">The sequence shown here is derived from an EMBL/GenBank/DDBJ whole genome shotgun (WGS) entry which is preliminary data.</text>
</comment>
<comment type="similarity">
    <text evidence="2">Belongs to the bacterial solute-binding protein 8 family.</text>
</comment>
<dbReference type="CDD" id="cd01146">
    <property type="entry name" value="FhuD"/>
    <property type="match status" value="1"/>
</dbReference>
<dbReference type="InterPro" id="IPR002491">
    <property type="entry name" value="ABC_transptr_periplasmic_BD"/>
</dbReference>